<dbReference type="InterPro" id="IPR026444">
    <property type="entry name" value="Secre_tail"/>
</dbReference>
<organism evidence="4 5">
    <name type="scientific">Chryseobacterium ureilyticum</name>
    <dbReference type="NCBI Taxonomy" id="373668"/>
    <lineage>
        <taxon>Bacteria</taxon>
        <taxon>Pseudomonadati</taxon>
        <taxon>Bacteroidota</taxon>
        <taxon>Flavobacteriia</taxon>
        <taxon>Flavobacteriales</taxon>
        <taxon>Weeksellaceae</taxon>
        <taxon>Chryseobacterium group</taxon>
        <taxon>Chryseobacterium</taxon>
    </lineage>
</organism>
<dbReference type="OrthoDB" id="1429691at2"/>
<keyword evidence="1 2" id="KW-0732">Signal</keyword>
<evidence type="ECO:0000259" key="3">
    <source>
        <dbReference type="Pfam" id="PF18962"/>
    </source>
</evidence>
<accession>A0A1N7KZU4</accession>
<name>A0A1N7KZU4_9FLAO</name>
<evidence type="ECO:0000313" key="4">
    <source>
        <dbReference type="EMBL" id="SIS67103.1"/>
    </source>
</evidence>
<feature type="domain" description="Secretion system C-terminal sorting" evidence="3">
    <location>
        <begin position="174"/>
        <end position="235"/>
    </location>
</feature>
<dbReference type="EMBL" id="FTOL01000001">
    <property type="protein sequence ID" value="SIS67103.1"/>
    <property type="molecule type" value="Genomic_DNA"/>
</dbReference>
<dbReference type="AlphaFoldDB" id="A0A1N7KZU4"/>
<sequence length="243" mass="26716">MKKLLLSITAIAGIIVHAQTALHGADWNLKKIVINNTTYSLPQNSEMGSPILTFSATPNTPPPPGSTTSMSNPICGTGIWALIYNNEITANSFNFWSHGTGTTNCTMPENIAFHTQYNDYFSIGSNSYSYQILDNGGMRNLIITNSLGHQAFYQSGTLGTKESKTQLSNKAGTIYPNPVKEGSVHLKKTDRIEWIKVYNMEGKLVLQNLSSDAEINVSNLLKGGYFMEVKSQSGISRHQFIKE</sequence>
<reference evidence="5" key="1">
    <citation type="submission" date="2017-01" db="EMBL/GenBank/DDBJ databases">
        <authorList>
            <person name="Varghese N."/>
            <person name="Submissions S."/>
        </authorList>
    </citation>
    <scope>NUCLEOTIDE SEQUENCE [LARGE SCALE GENOMIC DNA]</scope>
    <source>
        <strain evidence="5">DSM 18017</strain>
    </source>
</reference>
<protein>
    <submittedName>
        <fullName evidence="4">Por secretion system C-terminal sorting domain-containing protein</fullName>
    </submittedName>
</protein>
<dbReference type="STRING" id="373668.SAMN05421786_101880"/>
<dbReference type="Proteomes" id="UP000186744">
    <property type="component" value="Unassembled WGS sequence"/>
</dbReference>
<keyword evidence="5" id="KW-1185">Reference proteome</keyword>
<feature type="signal peptide" evidence="2">
    <location>
        <begin position="1"/>
        <end position="18"/>
    </location>
</feature>
<gene>
    <name evidence="4" type="ORF">SAMN05421786_101880</name>
</gene>
<evidence type="ECO:0000256" key="2">
    <source>
        <dbReference type="SAM" id="SignalP"/>
    </source>
</evidence>
<evidence type="ECO:0000313" key="5">
    <source>
        <dbReference type="Proteomes" id="UP000186744"/>
    </source>
</evidence>
<dbReference type="Pfam" id="PF18962">
    <property type="entry name" value="Por_Secre_tail"/>
    <property type="match status" value="1"/>
</dbReference>
<dbReference type="NCBIfam" id="TIGR04183">
    <property type="entry name" value="Por_Secre_tail"/>
    <property type="match status" value="1"/>
</dbReference>
<evidence type="ECO:0000256" key="1">
    <source>
        <dbReference type="ARBA" id="ARBA00022729"/>
    </source>
</evidence>
<feature type="chain" id="PRO_5013201693" evidence="2">
    <location>
        <begin position="19"/>
        <end position="243"/>
    </location>
</feature>
<dbReference type="RefSeq" id="WP_076550175.1">
    <property type="nucleotide sequence ID" value="NZ_FTOL01000001.1"/>
</dbReference>
<proteinExistence type="predicted"/>